<organism evidence="4 5">
    <name type="scientific">Arcicella aurantiaca</name>
    <dbReference type="NCBI Taxonomy" id="591202"/>
    <lineage>
        <taxon>Bacteria</taxon>
        <taxon>Pseudomonadati</taxon>
        <taxon>Bacteroidota</taxon>
        <taxon>Cytophagia</taxon>
        <taxon>Cytophagales</taxon>
        <taxon>Flectobacillaceae</taxon>
        <taxon>Arcicella</taxon>
    </lineage>
</organism>
<dbReference type="CDD" id="cd18809">
    <property type="entry name" value="SF1_C_RecD"/>
    <property type="match status" value="1"/>
</dbReference>
<accession>A0A316EHG8</accession>
<keyword evidence="2" id="KW-0067">ATP-binding</keyword>
<dbReference type="OrthoDB" id="9803432at2"/>
<feature type="domain" description="UvrD-like helicase C-terminal" evidence="3">
    <location>
        <begin position="419"/>
        <end position="469"/>
    </location>
</feature>
<dbReference type="InterPro" id="IPR050534">
    <property type="entry name" value="Coronavir_polyprotein_1ab"/>
</dbReference>
<name>A0A316EHG8_9BACT</name>
<dbReference type="PANTHER" id="PTHR43788:SF6">
    <property type="entry name" value="DNA HELICASE B"/>
    <property type="match status" value="1"/>
</dbReference>
<evidence type="ECO:0000313" key="5">
    <source>
        <dbReference type="Proteomes" id="UP000245489"/>
    </source>
</evidence>
<dbReference type="Pfam" id="PF13604">
    <property type="entry name" value="AAA_30"/>
    <property type="match status" value="1"/>
</dbReference>
<dbReference type="CDD" id="cd17933">
    <property type="entry name" value="DEXSc_RecD-like"/>
    <property type="match status" value="1"/>
</dbReference>
<protein>
    <submittedName>
        <fullName evidence="4">Exodeoxyribonuclease-5</fullName>
    </submittedName>
</protein>
<evidence type="ECO:0000313" key="4">
    <source>
        <dbReference type="EMBL" id="PWK29201.1"/>
    </source>
</evidence>
<evidence type="ECO:0000256" key="2">
    <source>
        <dbReference type="ARBA" id="ARBA00022840"/>
    </source>
</evidence>
<sequence length="478" mass="54802">MSTENPTPSFLLRQKFPFEPTTGQVELFQKMDNFMTNQDDFGPLCFLLKGYAGTGKTTVISTIIKVLPKFGLKSVLLAPTGRAAKVMSNYSKKKSLTIHKKIYRQVANAFTGNLEFQRQNNYATNTVFIIDEASMISDDAEFGTAGLLTDLMEFIFTNPETDYNGNKVIFVGDTAQLPPVGKLNSPALEKSYMEGQFHIGVLEQELTDVMRQDADSGILFNATKLRDLLRENAPKISFTTKGFRDFYKMTGEKLEDGLNYAYRKFDRENTIILTRSNKTAVQYNRYIRQRIFSQEDELAAGDLLMIVRNNYHWLSEDSPAGFLANGDFVEVMKIRGIEEMHGFRFATLTLRLLDYEDHPHIEAKVMLDTLYTNTPAMSKDENKALYESVSADYAHILTKKERNEEIRKDKYLNALQVKFAYALTCHKSQGGQWNAVFIEQGYLTDELINEDFIRWLYTAITRATHEVFLLNFHNDFFD</sequence>
<comment type="caution">
    <text evidence="4">The sequence shown here is derived from an EMBL/GenBank/DDBJ whole genome shotgun (WGS) entry which is preliminary data.</text>
</comment>
<dbReference type="PANTHER" id="PTHR43788">
    <property type="entry name" value="DNA2/NAM7 HELICASE FAMILY MEMBER"/>
    <property type="match status" value="1"/>
</dbReference>
<dbReference type="EMBL" id="QGGO01000001">
    <property type="protein sequence ID" value="PWK29201.1"/>
    <property type="molecule type" value="Genomic_DNA"/>
</dbReference>
<dbReference type="GO" id="GO:0005524">
    <property type="term" value="F:ATP binding"/>
    <property type="evidence" value="ECO:0007669"/>
    <property type="project" value="UniProtKB-KW"/>
</dbReference>
<dbReference type="InterPro" id="IPR027417">
    <property type="entry name" value="P-loop_NTPase"/>
</dbReference>
<dbReference type="Gene3D" id="3.40.50.300">
    <property type="entry name" value="P-loop containing nucleotide triphosphate hydrolases"/>
    <property type="match status" value="2"/>
</dbReference>
<dbReference type="RefSeq" id="WP_109740839.1">
    <property type="nucleotide sequence ID" value="NZ_QGGO01000001.1"/>
</dbReference>
<gene>
    <name evidence="4" type="ORF">LV89_00040</name>
</gene>
<dbReference type="Pfam" id="PF13538">
    <property type="entry name" value="UvrD_C_2"/>
    <property type="match status" value="1"/>
</dbReference>
<dbReference type="SUPFAM" id="SSF52540">
    <property type="entry name" value="P-loop containing nucleoside triphosphate hydrolases"/>
    <property type="match status" value="2"/>
</dbReference>
<dbReference type="GO" id="GO:0003678">
    <property type="term" value="F:DNA helicase activity"/>
    <property type="evidence" value="ECO:0007669"/>
    <property type="project" value="UniProtKB-ARBA"/>
</dbReference>
<dbReference type="AlphaFoldDB" id="A0A316EHG8"/>
<evidence type="ECO:0000259" key="3">
    <source>
        <dbReference type="Pfam" id="PF13538"/>
    </source>
</evidence>
<reference evidence="4 5" key="1">
    <citation type="submission" date="2018-05" db="EMBL/GenBank/DDBJ databases">
        <title>Genomic Encyclopedia of Archaeal and Bacterial Type Strains, Phase II (KMG-II): from individual species to whole genera.</title>
        <authorList>
            <person name="Goeker M."/>
        </authorList>
    </citation>
    <scope>NUCLEOTIDE SEQUENCE [LARGE SCALE GENOMIC DNA]</scope>
    <source>
        <strain evidence="4 5">DSM 22214</strain>
    </source>
</reference>
<keyword evidence="1" id="KW-0547">Nucleotide-binding</keyword>
<dbReference type="Proteomes" id="UP000245489">
    <property type="component" value="Unassembled WGS sequence"/>
</dbReference>
<keyword evidence="5" id="KW-1185">Reference proteome</keyword>
<dbReference type="InterPro" id="IPR027785">
    <property type="entry name" value="UvrD-like_helicase_C"/>
</dbReference>
<proteinExistence type="predicted"/>
<evidence type="ECO:0000256" key="1">
    <source>
        <dbReference type="ARBA" id="ARBA00022741"/>
    </source>
</evidence>